<dbReference type="Gene3D" id="1.20.1540.10">
    <property type="entry name" value="Rhomboid-like"/>
    <property type="match status" value="1"/>
</dbReference>
<keyword evidence="5 7" id="KW-1133">Transmembrane helix</keyword>
<feature type="transmembrane region" description="Helical" evidence="7">
    <location>
        <begin position="212"/>
        <end position="231"/>
    </location>
</feature>
<sequence>MEPEKQAPVPYAPPATFTLKGYKPWVVTGAALVAIVLFCGLNTEATPVTWESYARWGAPSSVDILNGAYWGLISSNFVHLAFWHLGFNLYWFWILGRKIEFEQGAGFMAVLLLTAAFVSSTAEFALGQSTGMGLSGVVYAFFGFIFTSGLTNSRYAGFLVSKLVWQFVGWLFFCLLLTATNVWQVGNAAHFAGLAWGAAVAWLYQRRKAVRYGLGILVLAGLSVPLFWAPWSVLWLSNKAYTAHTANDVPMARHYYRLILQKEPANQFALSNLNFLRIDELSKQAELAFKQQQIPKAQQLCRQILKLQPANEWALAMLSASAGSPVQQ</sequence>
<evidence type="ECO:0000256" key="2">
    <source>
        <dbReference type="ARBA" id="ARBA00022475"/>
    </source>
</evidence>
<dbReference type="EMBL" id="JADQDP010000005">
    <property type="protein sequence ID" value="MBF9143894.1"/>
    <property type="molecule type" value="Genomic_DNA"/>
</dbReference>
<dbReference type="Gene3D" id="1.25.40.10">
    <property type="entry name" value="Tetratricopeptide repeat domain"/>
    <property type="match status" value="1"/>
</dbReference>
<feature type="transmembrane region" description="Helical" evidence="7">
    <location>
        <begin position="68"/>
        <end position="93"/>
    </location>
</feature>
<accession>A0A931FPR9</accession>
<keyword evidence="3" id="KW-0997">Cell inner membrane</keyword>
<protein>
    <submittedName>
        <fullName evidence="9">Rhomboid family intramembrane serine protease</fullName>
    </submittedName>
</protein>
<name>A0A931FPR9_9BACT</name>
<dbReference type="RefSeq" id="WP_196288254.1">
    <property type="nucleotide sequence ID" value="NZ_JADQDP010000005.1"/>
</dbReference>
<feature type="transmembrane region" description="Helical" evidence="7">
    <location>
        <begin position="105"/>
        <end position="126"/>
    </location>
</feature>
<feature type="transmembrane region" description="Helical" evidence="7">
    <location>
        <begin position="163"/>
        <end position="182"/>
    </location>
</feature>
<evidence type="ECO:0000256" key="7">
    <source>
        <dbReference type="SAM" id="Phobius"/>
    </source>
</evidence>
<evidence type="ECO:0000256" key="6">
    <source>
        <dbReference type="ARBA" id="ARBA00023136"/>
    </source>
</evidence>
<evidence type="ECO:0000256" key="5">
    <source>
        <dbReference type="ARBA" id="ARBA00022989"/>
    </source>
</evidence>
<evidence type="ECO:0000256" key="1">
    <source>
        <dbReference type="ARBA" id="ARBA00004141"/>
    </source>
</evidence>
<keyword evidence="9" id="KW-0645">Protease</keyword>
<dbReference type="GO" id="GO:0006508">
    <property type="term" value="P:proteolysis"/>
    <property type="evidence" value="ECO:0007669"/>
    <property type="project" value="UniProtKB-KW"/>
</dbReference>
<dbReference type="InterPro" id="IPR022764">
    <property type="entry name" value="Peptidase_S54_rhomboid_dom"/>
</dbReference>
<gene>
    <name evidence="9" type="ORF">I2I01_19765</name>
</gene>
<keyword evidence="6 7" id="KW-0472">Membrane</keyword>
<dbReference type="InterPro" id="IPR011990">
    <property type="entry name" value="TPR-like_helical_dom_sf"/>
</dbReference>
<feature type="transmembrane region" description="Helical" evidence="7">
    <location>
        <begin position="188"/>
        <end position="205"/>
    </location>
</feature>
<keyword evidence="10" id="KW-1185">Reference proteome</keyword>
<feature type="domain" description="Peptidase S54 rhomboid" evidence="8">
    <location>
        <begin position="67"/>
        <end position="206"/>
    </location>
</feature>
<dbReference type="AlphaFoldDB" id="A0A931FPR9"/>
<dbReference type="InterPro" id="IPR035952">
    <property type="entry name" value="Rhomboid-like_sf"/>
</dbReference>
<keyword evidence="2" id="KW-1003">Cell membrane</keyword>
<dbReference type="Pfam" id="PF01694">
    <property type="entry name" value="Rhomboid"/>
    <property type="match status" value="1"/>
</dbReference>
<evidence type="ECO:0000259" key="8">
    <source>
        <dbReference type="Pfam" id="PF01694"/>
    </source>
</evidence>
<evidence type="ECO:0000256" key="3">
    <source>
        <dbReference type="ARBA" id="ARBA00022519"/>
    </source>
</evidence>
<evidence type="ECO:0000313" key="10">
    <source>
        <dbReference type="Proteomes" id="UP000645610"/>
    </source>
</evidence>
<reference evidence="9 10" key="1">
    <citation type="submission" date="2020-11" db="EMBL/GenBank/DDBJ databases">
        <authorList>
            <person name="Kim M.K."/>
        </authorList>
    </citation>
    <scope>NUCLEOTIDE SEQUENCE [LARGE SCALE GENOMIC DNA]</scope>
    <source>
        <strain evidence="9 10">BT439</strain>
    </source>
</reference>
<comment type="caution">
    <text evidence="9">The sequence shown here is derived from an EMBL/GenBank/DDBJ whole genome shotgun (WGS) entry which is preliminary data.</text>
</comment>
<comment type="subcellular location">
    <subcellularLocation>
        <location evidence="1">Membrane</location>
        <topology evidence="1">Multi-pass membrane protein</topology>
    </subcellularLocation>
</comment>
<feature type="transmembrane region" description="Helical" evidence="7">
    <location>
        <begin position="132"/>
        <end position="151"/>
    </location>
</feature>
<dbReference type="Proteomes" id="UP000645610">
    <property type="component" value="Unassembled WGS sequence"/>
</dbReference>
<evidence type="ECO:0000256" key="4">
    <source>
        <dbReference type="ARBA" id="ARBA00022692"/>
    </source>
</evidence>
<dbReference type="GO" id="GO:0016020">
    <property type="term" value="C:membrane"/>
    <property type="evidence" value="ECO:0007669"/>
    <property type="project" value="UniProtKB-SubCell"/>
</dbReference>
<dbReference type="GO" id="GO:0004252">
    <property type="term" value="F:serine-type endopeptidase activity"/>
    <property type="evidence" value="ECO:0007669"/>
    <property type="project" value="InterPro"/>
</dbReference>
<proteinExistence type="predicted"/>
<dbReference type="SUPFAM" id="SSF144091">
    <property type="entry name" value="Rhomboid-like"/>
    <property type="match status" value="1"/>
</dbReference>
<dbReference type="SUPFAM" id="SSF48452">
    <property type="entry name" value="TPR-like"/>
    <property type="match status" value="1"/>
</dbReference>
<keyword evidence="4 7" id="KW-0812">Transmembrane</keyword>
<evidence type="ECO:0000313" key="9">
    <source>
        <dbReference type="EMBL" id="MBF9143894.1"/>
    </source>
</evidence>
<feature type="transmembrane region" description="Helical" evidence="7">
    <location>
        <begin position="25"/>
        <end position="43"/>
    </location>
</feature>
<dbReference type="PANTHER" id="PTHR43066">
    <property type="entry name" value="RHOMBOID-RELATED PROTEIN"/>
    <property type="match status" value="1"/>
</dbReference>
<organism evidence="9 10">
    <name type="scientific">Hymenobacter properus</name>
    <dbReference type="NCBI Taxonomy" id="2791026"/>
    <lineage>
        <taxon>Bacteria</taxon>
        <taxon>Pseudomonadati</taxon>
        <taxon>Bacteroidota</taxon>
        <taxon>Cytophagia</taxon>
        <taxon>Cytophagales</taxon>
        <taxon>Hymenobacteraceae</taxon>
        <taxon>Hymenobacter</taxon>
    </lineage>
</organism>
<keyword evidence="9" id="KW-0378">Hydrolase</keyword>
<dbReference type="PANTHER" id="PTHR43066:SF26">
    <property type="entry name" value="RHOMBOID PROTEASE GLPG"/>
    <property type="match status" value="1"/>
</dbReference>